<dbReference type="PANTHER" id="PTHR30146">
    <property type="entry name" value="LACI-RELATED TRANSCRIPTIONAL REPRESSOR"/>
    <property type="match status" value="1"/>
</dbReference>
<dbReference type="Pfam" id="PF00356">
    <property type="entry name" value="LacI"/>
    <property type="match status" value="1"/>
</dbReference>
<evidence type="ECO:0000256" key="4">
    <source>
        <dbReference type="SAM" id="MobiDB-lite"/>
    </source>
</evidence>
<evidence type="ECO:0000259" key="5">
    <source>
        <dbReference type="PROSITE" id="PS50932"/>
    </source>
</evidence>
<evidence type="ECO:0000313" key="6">
    <source>
        <dbReference type="EMBL" id="NMG75940.1"/>
    </source>
</evidence>
<comment type="caution">
    <text evidence="6">The sequence shown here is derived from an EMBL/GenBank/DDBJ whole genome shotgun (WGS) entry which is preliminary data.</text>
</comment>
<evidence type="ECO:0000256" key="2">
    <source>
        <dbReference type="ARBA" id="ARBA00023125"/>
    </source>
</evidence>
<name>A0ABX1QFX3_9RHOO</name>
<dbReference type="SUPFAM" id="SSF53822">
    <property type="entry name" value="Periplasmic binding protein-like I"/>
    <property type="match status" value="1"/>
</dbReference>
<evidence type="ECO:0000256" key="3">
    <source>
        <dbReference type="ARBA" id="ARBA00023163"/>
    </source>
</evidence>
<dbReference type="SMART" id="SM00354">
    <property type="entry name" value="HTH_LACI"/>
    <property type="match status" value="1"/>
</dbReference>
<evidence type="ECO:0000313" key="7">
    <source>
        <dbReference type="Proteomes" id="UP000648984"/>
    </source>
</evidence>
<keyword evidence="3" id="KW-0804">Transcription</keyword>
<dbReference type="PROSITE" id="PS50932">
    <property type="entry name" value="HTH_LACI_2"/>
    <property type="match status" value="1"/>
</dbReference>
<reference evidence="6 7" key="1">
    <citation type="submission" date="2019-12" db="EMBL/GenBank/DDBJ databases">
        <title>Comparative genomics gives insights into the taxonomy of the Azoarcus-Aromatoleum group and reveals separate origins of nif in the plant-associated Azoarcus and non-plant-associated Aromatoleum sub-groups.</title>
        <authorList>
            <person name="Lafos M."/>
            <person name="Maluk M."/>
            <person name="Batista M."/>
            <person name="Junghare M."/>
            <person name="Carmona M."/>
            <person name="Faoro H."/>
            <person name="Cruz L.M."/>
            <person name="Battistoni F."/>
            <person name="De Souza E."/>
            <person name="Pedrosa F."/>
            <person name="Chen W.-M."/>
            <person name="Poole P.S."/>
            <person name="Dixon R.A."/>
            <person name="James E.K."/>
        </authorList>
    </citation>
    <scope>NUCLEOTIDE SEQUENCE [LARGE SCALE GENOMIC DNA]</scope>
    <source>
        <strain evidence="6 7">22Lin</strain>
    </source>
</reference>
<evidence type="ECO:0000256" key="1">
    <source>
        <dbReference type="ARBA" id="ARBA00023015"/>
    </source>
</evidence>
<dbReference type="InterPro" id="IPR028082">
    <property type="entry name" value="Peripla_BP_I"/>
</dbReference>
<organism evidence="6 7">
    <name type="scientific">Aromatoleum diolicum</name>
    <dbReference type="NCBI Taxonomy" id="75796"/>
    <lineage>
        <taxon>Bacteria</taxon>
        <taxon>Pseudomonadati</taxon>
        <taxon>Pseudomonadota</taxon>
        <taxon>Betaproteobacteria</taxon>
        <taxon>Rhodocyclales</taxon>
        <taxon>Rhodocyclaceae</taxon>
        <taxon>Aromatoleum</taxon>
    </lineage>
</organism>
<protein>
    <submittedName>
        <fullName evidence="6">LacI family DNA-binding transcriptional regulator</fullName>
    </submittedName>
</protein>
<dbReference type="SUPFAM" id="SSF47413">
    <property type="entry name" value="lambda repressor-like DNA-binding domains"/>
    <property type="match status" value="1"/>
</dbReference>
<dbReference type="CDD" id="cd01392">
    <property type="entry name" value="HTH_LacI"/>
    <property type="match status" value="1"/>
</dbReference>
<gene>
    <name evidence="6" type="ORF">GPA25_14320</name>
</gene>
<dbReference type="CDD" id="cd20010">
    <property type="entry name" value="PBP1_AglR-like"/>
    <property type="match status" value="1"/>
</dbReference>
<dbReference type="Gene3D" id="1.10.260.40">
    <property type="entry name" value="lambda repressor-like DNA-binding domains"/>
    <property type="match status" value="1"/>
</dbReference>
<feature type="region of interest" description="Disordered" evidence="4">
    <location>
        <begin position="330"/>
        <end position="356"/>
    </location>
</feature>
<dbReference type="InterPro" id="IPR001761">
    <property type="entry name" value="Peripla_BP/Lac1_sug-bd_dom"/>
</dbReference>
<sequence length="356" mass="38255">MKVNLKMLSETLGLSQTTVSRALNGYSDVSEATRGRVVEAAKKLGYQPNPQARQLATGRADAVGIVYPFGASDIGDIRFGEVVSGMTEGLAEHKLDLLIHSSRPDVELDTYRRLIDGRRVDALVVARTRVDDPRIRFLQERNFPFVAYGRTHSRTPYAWFDFDNEAGGKLAVERLVALGHRRIALIHAPLELNFAMQRYRGFVIALRAAGIEPDPELILEASLDRIGGYQAVGKLLALKEPPTALLVDNNVAGVGALRALGDSGWKPGKGMSLIVYDGIPTEIPLTYKVTGVIQPTGESSGRAIADLVVGVLAGKPLPELHKLGEPCIALGDTDGPPPAAARRSRGKAIGQESPAG</sequence>
<accession>A0ABX1QFX3</accession>
<keyword evidence="7" id="KW-1185">Reference proteome</keyword>
<keyword evidence="1" id="KW-0805">Transcription regulation</keyword>
<dbReference type="EMBL" id="WTVQ01000023">
    <property type="protein sequence ID" value="NMG75940.1"/>
    <property type="molecule type" value="Genomic_DNA"/>
</dbReference>
<dbReference type="InterPro" id="IPR010982">
    <property type="entry name" value="Lambda_DNA-bd_dom_sf"/>
</dbReference>
<keyword evidence="2 6" id="KW-0238">DNA-binding</keyword>
<dbReference type="PANTHER" id="PTHR30146:SF109">
    <property type="entry name" value="HTH-TYPE TRANSCRIPTIONAL REGULATOR GALS"/>
    <property type="match status" value="1"/>
</dbReference>
<dbReference type="RefSeq" id="WP_169261094.1">
    <property type="nucleotide sequence ID" value="NZ_WTVQ01000023.1"/>
</dbReference>
<dbReference type="Pfam" id="PF00532">
    <property type="entry name" value="Peripla_BP_1"/>
    <property type="match status" value="1"/>
</dbReference>
<feature type="domain" description="HTH lacI-type" evidence="5">
    <location>
        <begin position="3"/>
        <end position="57"/>
    </location>
</feature>
<dbReference type="Gene3D" id="3.40.50.2300">
    <property type="match status" value="2"/>
</dbReference>
<dbReference type="InterPro" id="IPR000843">
    <property type="entry name" value="HTH_LacI"/>
</dbReference>
<dbReference type="GO" id="GO:0003677">
    <property type="term" value="F:DNA binding"/>
    <property type="evidence" value="ECO:0007669"/>
    <property type="project" value="UniProtKB-KW"/>
</dbReference>
<proteinExistence type="predicted"/>
<dbReference type="Proteomes" id="UP000648984">
    <property type="component" value="Unassembled WGS sequence"/>
</dbReference>